<dbReference type="PROSITE" id="PS51898">
    <property type="entry name" value="TYR_RECOMBINASE"/>
    <property type="match status" value="1"/>
</dbReference>
<dbReference type="Gene3D" id="3.30.160.390">
    <property type="entry name" value="Integrase, DNA-binding domain"/>
    <property type="match status" value="1"/>
</dbReference>
<dbReference type="InterPro" id="IPR053876">
    <property type="entry name" value="Phage_int_M"/>
</dbReference>
<gene>
    <name evidence="6" type="ORF">EDI28_17805</name>
</gene>
<dbReference type="InterPro" id="IPR010998">
    <property type="entry name" value="Integrase_recombinase_N"/>
</dbReference>
<evidence type="ECO:0000256" key="2">
    <source>
        <dbReference type="ARBA" id="ARBA00022908"/>
    </source>
</evidence>
<dbReference type="Gene3D" id="1.10.443.10">
    <property type="entry name" value="Intergrase catalytic core"/>
    <property type="match status" value="1"/>
</dbReference>
<dbReference type="AlphaFoldDB" id="A0A3S3SX45"/>
<dbReference type="Pfam" id="PF22022">
    <property type="entry name" value="Phage_int_M"/>
    <property type="match status" value="1"/>
</dbReference>
<dbReference type="InterPro" id="IPR050808">
    <property type="entry name" value="Phage_Integrase"/>
</dbReference>
<comment type="similarity">
    <text evidence="1">Belongs to the 'phage' integrase family.</text>
</comment>
<dbReference type="CDD" id="cd00801">
    <property type="entry name" value="INT_P4_C"/>
    <property type="match status" value="1"/>
</dbReference>
<dbReference type="InterPro" id="IPR038488">
    <property type="entry name" value="Integrase_DNA-bd_sf"/>
</dbReference>
<proteinExistence type="inferred from homology"/>
<keyword evidence="7" id="KW-1185">Reference proteome</keyword>
<feature type="domain" description="Tyr recombinase" evidence="5">
    <location>
        <begin position="209"/>
        <end position="386"/>
    </location>
</feature>
<dbReference type="InterPro" id="IPR002104">
    <property type="entry name" value="Integrase_catalytic"/>
</dbReference>
<dbReference type="OrthoDB" id="9795573at2"/>
<name>A0A3S3SX45_9GAMM</name>
<keyword evidence="3" id="KW-0238">DNA-binding</keyword>
<accession>A0A3S3SX45</accession>
<dbReference type="Pfam" id="PF13356">
    <property type="entry name" value="Arm-DNA-bind_3"/>
    <property type="match status" value="1"/>
</dbReference>
<dbReference type="Pfam" id="PF00589">
    <property type="entry name" value="Phage_integrase"/>
    <property type="match status" value="1"/>
</dbReference>
<keyword evidence="4" id="KW-0233">DNA recombination</keyword>
<dbReference type="InterPro" id="IPR013762">
    <property type="entry name" value="Integrase-like_cat_sf"/>
</dbReference>
<dbReference type="InterPro" id="IPR025166">
    <property type="entry name" value="Integrase_DNA_bind_dom"/>
</dbReference>
<dbReference type="EMBL" id="RJLM01000008">
    <property type="protein sequence ID" value="RWX54089.1"/>
    <property type="molecule type" value="Genomic_DNA"/>
</dbReference>
<dbReference type="Proteomes" id="UP000287563">
    <property type="component" value="Unassembled WGS sequence"/>
</dbReference>
<evidence type="ECO:0000259" key="5">
    <source>
        <dbReference type="PROSITE" id="PS51898"/>
    </source>
</evidence>
<protein>
    <submittedName>
        <fullName evidence="6">DUF4102 domain-containing protein</fullName>
    </submittedName>
</protein>
<comment type="caution">
    <text evidence="6">The sequence shown here is derived from an EMBL/GenBank/DDBJ whole genome shotgun (WGS) entry which is preliminary data.</text>
</comment>
<evidence type="ECO:0000256" key="4">
    <source>
        <dbReference type="ARBA" id="ARBA00023172"/>
    </source>
</evidence>
<evidence type="ECO:0000256" key="3">
    <source>
        <dbReference type="ARBA" id="ARBA00023125"/>
    </source>
</evidence>
<dbReference type="PANTHER" id="PTHR30629:SF6">
    <property type="entry name" value="PROPHAGE INTEGRASE INTA-RELATED"/>
    <property type="match status" value="1"/>
</dbReference>
<evidence type="ECO:0000313" key="6">
    <source>
        <dbReference type="EMBL" id="RWX54089.1"/>
    </source>
</evidence>
<dbReference type="GO" id="GO:0006310">
    <property type="term" value="P:DNA recombination"/>
    <property type="evidence" value="ECO:0007669"/>
    <property type="project" value="UniProtKB-KW"/>
</dbReference>
<sequence>MARITRPLTNTEVKQAKPKDKQYTLSDGGGLFLRVRPNGAKNWMFDYYQPFTKKRSVLSFGAYPSVSIADARNKRSDAKTLLAQDIDPKQHRDSNIQLQQEANGNTLQVIAEKWFAVKKSQVTPDYAEDIWRSLNLHIFPSLGKVPIEQIKATVVIETIKPIAAKGNLETVKRLCQRLNEVATFAVNTGVIHSNPLSGIKAAFAAPKKNHMPTLKPAELPKLMRALSTASITTTTRCLIHWQLHSMARPSETAGARWDEIDFDNKLWNIPASRMKKNKPHSVPLTPATLELLEIMRPISARHEFIFPSDRIPNKHINEQTANAALKRMGFSGILVAHGLRALASTTLNEQGFDPDVIEAALAHVDKNEVRRAYNRAEYLEKRRELMTWWSNHIVAASQHVLI</sequence>
<evidence type="ECO:0000256" key="1">
    <source>
        <dbReference type="ARBA" id="ARBA00008857"/>
    </source>
</evidence>
<dbReference type="PANTHER" id="PTHR30629">
    <property type="entry name" value="PROPHAGE INTEGRASE"/>
    <property type="match status" value="1"/>
</dbReference>
<evidence type="ECO:0000313" key="7">
    <source>
        <dbReference type="Proteomes" id="UP000287563"/>
    </source>
</evidence>
<dbReference type="InterPro" id="IPR011010">
    <property type="entry name" value="DNA_brk_join_enz"/>
</dbReference>
<dbReference type="GO" id="GO:0015074">
    <property type="term" value="P:DNA integration"/>
    <property type="evidence" value="ECO:0007669"/>
    <property type="project" value="UniProtKB-KW"/>
</dbReference>
<dbReference type="GO" id="GO:0003677">
    <property type="term" value="F:DNA binding"/>
    <property type="evidence" value="ECO:0007669"/>
    <property type="project" value="UniProtKB-KW"/>
</dbReference>
<dbReference type="SUPFAM" id="SSF56349">
    <property type="entry name" value="DNA breaking-rejoining enzymes"/>
    <property type="match status" value="1"/>
</dbReference>
<organism evidence="6 7">
    <name type="scientific">Photobacterium chitinilyticum</name>
    <dbReference type="NCBI Taxonomy" id="2485123"/>
    <lineage>
        <taxon>Bacteria</taxon>
        <taxon>Pseudomonadati</taxon>
        <taxon>Pseudomonadota</taxon>
        <taxon>Gammaproteobacteria</taxon>
        <taxon>Vibrionales</taxon>
        <taxon>Vibrionaceae</taxon>
        <taxon>Photobacterium</taxon>
    </lineage>
</organism>
<dbReference type="Gene3D" id="1.10.150.130">
    <property type="match status" value="1"/>
</dbReference>
<keyword evidence="2" id="KW-0229">DNA integration</keyword>
<dbReference type="RefSeq" id="WP_128785213.1">
    <property type="nucleotide sequence ID" value="NZ_RJLM01000008.1"/>
</dbReference>
<dbReference type="NCBIfam" id="NF007246">
    <property type="entry name" value="PRK09692.1"/>
    <property type="match status" value="1"/>
</dbReference>
<reference evidence="6 7" key="1">
    <citation type="submission" date="2018-11" db="EMBL/GenBank/DDBJ databases">
        <title>Photobacterium sp. BEI247 sp. nov., a marine bacterium isolated from Yongle Blue Hole in the South China Sea.</title>
        <authorList>
            <person name="Wang X."/>
        </authorList>
    </citation>
    <scope>NUCLEOTIDE SEQUENCE [LARGE SCALE GENOMIC DNA]</scope>
    <source>
        <strain evidence="7">BEI247</strain>
    </source>
</reference>